<feature type="transmembrane region" description="Helical" evidence="11">
    <location>
        <begin position="243"/>
        <end position="262"/>
    </location>
</feature>
<keyword evidence="2" id="KW-1003">Cell membrane</keyword>
<dbReference type="PANTHER" id="PTHR24246">
    <property type="entry name" value="OLFACTORY RECEPTOR AND ADENOSINE RECEPTOR"/>
    <property type="match status" value="1"/>
</dbReference>
<feature type="transmembrane region" description="Helical" evidence="11">
    <location>
        <begin position="865"/>
        <end position="891"/>
    </location>
</feature>
<sequence length="963" mass="112134">MASSPECITWMVVGLTESVTIIALNSLTVIAFCRDRNLRKQSTYLVISLAVADMLSGGSSALDLFYDVGTICNSWRYNIEHWYIHVTLFWFVICSLTNMTVISLERLNATFLPFRHRTMKNSVYWVLIIAIWLTALLIPCALIINYHYAHEQNYYFYAWGSFVSICLLVICVSYVFIFVKLRFGNRPRNHGAANRERKLTVTLFTVTSLSLLLWMSYVLVSFLNFATDILSSSSKIAFFRVERGSIVLLYANSFLNPILYIMRMPGFRQALKILCRQRPQPHRQIVIQVTIDFFLIEKLRTAYKMPICHANALFDSEFYRLKIIKNLRKLSRKLFAIMLASKIIFLTKVHQHKSGLRKDERKQKSSSYRRGEKTSRMASSPECITWMVVGLTESVTIIALNYLTVIAFGRDRNLRKRSTYLMISLAVADMLSGGTSTLALFYTVGALCNFWRYNIKHWYQIPGVLVTWFLVCSLTNMAVISLERLNATFWPLRHRTIKKSVYWVLIIAIWLITLLFSYALEMIYHYIREWDFYFYTYSSFVSTCLLVICVAYVFIFVKLRFGNQPRHHGAANWERKLTVTLFTVTSLSLLFWLPHMIIAFLFFSTNIPSSLSEIALFRLYRVSTVLLYANSFLNPIWYTIRMPGFRRALKMLCRQRPQPHRQVENIPLPQCKDPTVIGTYAIVLFAVITVCLNSVSHLKYEITEAKFLKRGLRALIKLIFDTLLGRKNTLSFFLLTSKFIRFQILLSNWVRLNFFISCSIMPLNTIFLTKYIGKKRLFGKVGGLVTSAKSRGLIIAVWLTALLFSCALRMIDYYAREWGYYYYAWSSFISICLLVVCVSYVFIFAKLRFGNQPRHHGAANRERKLTVTLFTVTSLSLLMWLPYVITTFLFFATNILMSLSDMAFFRLQHVSIILLYANSFLNPILYTMRMPGFRRALKMLCRQRPQPQRQVEIIPLREINPQI</sequence>
<feature type="region of interest" description="Disordered" evidence="10">
    <location>
        <begin position="355"/>
        <end position="375"/>
    </location>
</feature>
<feature type="compositionally biased region" description="Basic and acidic residues" evidence="10">
    <location>
        <begin position="356"/>
        <end position="375"/>
    </location>
</feature>
<feature type="transmembrane region" description="Helical" evidence="11">
    <location>
        <begin position="154"/>
        <end position="179"/>
    </location>
</feature>
<dbReference type="EMBL" id="CALNXJ010000054">
    <property type="protein sequence ID" value="CAH3153655.1"/>
    <property type="molecule type" value="Genomic_DNA"/>
</dbReference>
<evidence type="ECO:0000256" key="6">
    <source>
        <dbReference type="ARBA" id="ARBA00023136"/>
    </source>
</evidence>
<organism evidence="13 14">
    <name type="scientific">Pocillopora meandrina</name>
    <dbReference type="NCBI Taxonomy" id="46732"/>
    <lineage>
        <taxon>Eukaryota</taxon>
        <taxon>Metazoa</taxon>
        <taxon>Cnidaria</taxon>
        <taxon>Anthozoa</taxon>
        <taxon>Hexacorallia</taxon>
        <taxon>Scleractinia</taxon>
        <taxon>Astrocoeniina</taxon>
        <taxon>Pocilloporidae</taxon>
        <taxon>Pocillopora</taxon>
    </lineage>
</organism>
<keyword evidence="8" id="KW-0325">Glycoprotein</keyword>
<feature type="transmembrane region" description="Helical" evidence="11">
    <location>
        <begin position="677"/>
        <end position="695"/>
    </location>
</feature>
<feature type="transmembrane region" description="Helical" evidence="11">
    <location>
        <begin position="501"/>
        <end position="520"/>
    </location>
</feature>
<evidence type="ECO:0000313" key="14">
    <source>
        <dbReference type="Proteomes" id="UP001159428"/>
    </source>
</evidence>
<feature type="domain" description="G-protein coupled receptors family 1 profile" evidence="12">
    <location>
        <begin position="400"/>
        <end position="638"/>
    </location>
</feature>
<evidence type="ECO:0000259" key="12">
    <source>
        <dbReference type="PROSITE" id="PS50262"/>
    </source>
</evidence>
<feature type="domain" description="G-protein coupled receptors family 1 profile" evidence="12">
    <location>
        <begin position="24"/>
        <end position="260"/>
    </location>
</feature>
<evidence type="ECO:0000256" key="7">
    <source>
        <dbReference type="ARBA" id="ARBA00023170"/>
    </source>
</evidence>
<feature type="transmembrane region" description="Helical" evidence="11">
    <location>
        <begin position="12"/>
        <end position="32"/>
    </location>
</feature>
<evidence type="ECO:0000256" key="4">
    <source>
        <dbReference type="ARBA" id="ARBA00022989"/>
    </source>
</evidence>
<keyword evidence="5" id="KW-0297">G-protein coupled receptor</keyword>
<dbReference type="Pfam" id="PF00001">
    <property type="entry name" value="7tm_1"/>
    <property type="match status" value="3"/>
</dbReference>
<evidence type="ECO:0000256" key="2">
    <source>
        <dbReference type="ARBA" id="ARBA00022475"/>
    </source>
</evidence>
<feature type="transmembrane region" description="Helical" evidence="11">
    <location>
        <begin position="82"/>
        <end position="102"/>
    </location>
</feature>
<keyword evidence="7" id="KW-0675">Receptor</keyword>
<evidence type="ECO:0000256" key="11">
    <source>
        <dbReference type="SAM" id="Phobius"/>
    </source>
</evidence>
<protein>
    <recommendedName>
        <fullName evidence="12">G-protein coupled receptors family 1 profile domain-containing protein</fullName>
    </recommendedName>
</protein>
<evidence type="ECO:0000256" key="1">
    <source>
        <dbReference type="ARBA" id="ARBA00004651"/>
    </source>
</evidence>
<dbReference type="PRINTS" id="PR00237">
    <property type="entry name" value="GPCRRHODOPSN"/>
</dbReference>
<keyword evidence="14" id="KW-1185">Reference proteome</keyword>
<feature type="transmembrane region" description="Helical" evidence="11">
    <location>
        <begin position="199"/>
        <end position="223"/>
    </location>
</feature>
<dbReference type="Gene3D" id="1.20.1070.10">
    <property type="entry name" value="Rhodopsin 7-helix transmembrane proteins"/>
    <property type="match status" value="3"/>
</dbReference>
<dbReference type="PANTHER" id="PTHR24246:SF27">
    <property type="entry name" value="ADENOSINE RECEPTOR, ISOFORM A"/>
    <property type="match status" value="1"/>
</dbReference>
<gene>
    <name evidence="13" type="ORF">PMEA_00027354</name>
</gene>
<dbReference type="AlphaFoldDB" id="A0AAU9XN65"/>
<feature type="transmembrane region" description="Helical" evidence="11">
    <location>
        <begin position="44"/>
        <end position="62"/>
    </location>
</feature>
<dbReference type="PROSITE" id="PS50262">
    <property type="entry name" value="G_PROTEIN_RECEP_F1_2"/>
    <property type="match status" value="3"/>
</dbReference>
<feature type="transmembrane region" description="Helical" evidence="11">
    <location>
        <begin position="793"/>
        <end position="811"/>
    </location>
</feature>
<keyword evidence="9" id="KW-0807">Transducer</keyword>
<feature type="transmembrane region" description="Helical" evidence="11">
    <location>
        <begin position="903"/>
        <end position="925"/>
    </location>
</feature>
<feature type="transmembrane region" description="Helical" evidence="11">
    <location>
        <begin position="457"/>
        <end position="480"/>
    </location>
</feature>
<keyword evidence="4 11" id="KW-1133">Transmembrane helix</keyword>
<keyword evidence="6 11" id="KW-0472">Membrane</keyword>
<feature type="transmembrane region" description="Helical" evidence="11">
    <location>
        <begin position="123"/>
        <end position="148"/>
    </location>
</feature>
<dbReference type="GO" id="GO:0005886">
    <property type="term" value="C:plasma membrane"/>
    <property type="evidence" value="ECO:0007669"/>
    <property type="project" value="UniProtKB-SubCell"/>
</dbReference>
<feature type="domain" description="G-protein coupled receptors family 1 profile" evidence="12">
    <location>
        <begin position="806"/>
        <end position="926"/>
    </location>
</feature>
<dbReference type="SUPFAM" id="SSF81321">
    <property type="entry name" value="Family A G protein-coupled receptor-like"/>
    <property type="match status" value="3"/>
</dbReference>
<feature type="transmembrane region" description="Helical" evidence="11">
    <location>
        <begin position="330"/>
        <end position="347"/>
    </location>
</feature>
<dbReference type="GO" id="GO:0004930">
    <property type="term" value="F:G protein-coupled receptor activity"/>
    <property type="evidence" value="ECO:0007669"/>
    <property type="project" value="UniProtKB-KW"/>
</dbReference>
<feature type="transmembrane region" description="Helical" evidence="11">
    <location>
        <begin position="823"/>
        <end position="845"/>
    </location>
</feature>
<dbReference type="InterPro" id="IPR017452">
    <property type="entry name" value="GPCR_Rhodpsn_7TM"/>
</dbReference>
<evidence type="ECO:0000256" key="5">
    <source>
        <dbReference type="ARBA" id="ARBA00023040"/>
    </source>
</evidence>
<feature type="transmembrane region" description="Helical" evidence="11">
    <location>
        <begin position="532"/>
        <end position="557"/>
    </location>
</feature>
<feature type="transmembrane region" description="Helical" evidence="11">
    <location>
        <begin position="420"/>
        <end position="445"/>
    </location>
</feature>
<evidence type="ECO:0000256" key="9">
    <source>
        <dbReference type="ARBA" id="ARBA00023224"/>
    </source>
</evidence>
<feature type="transmembrane region" description="Helical" evidence="11">
    <location>
        <begin position="384"/>
        <end position="408"/>
    </location>
</feature>
<evidence type="ECO:0000256" key="10">
    <source>
        <dbReference type="SAM" id="MobiDB-lite"/>
    </source>
</evidence>
<dbReference type="Proteomes" id="UP001159428">
    <property type="component" value="Unassembled WGS sequence"/>
</dbReference>
<reference evidence="13 14" key="1">
    <citation type="submission" date="2022-05" db="EMBL/GenBank/DDBJ databases">
        <authorList>
            <consortium name="Genoscope - CEA"/>
            <person name="William W."/>
        </authorList>
    </citation>
    <scope>NUCLEOTIDE SEQUENCE [LARGE SCALE GENOMIC DNA]</scope>
</reference>
<comment type="subcellular location">
    <subcellularLocation>
        <location evidence="1">Cell membrane</location>
        <topology evidence="1">Multi-pass membrane protein</topology>
    </subcellularLocation>
</comment>
<evidence type="ECO:0000256" key="8">
    <source>
        <dbReference type="ARBA" id="ARBA00023180"/>
    </source>
</evidence>
<feature type="transmembrane region" description="Helical" evidence="11">
    <location>
        <begin position="754"/>
        <end position="772"/>
    </location>
</feature>
<proteinExistence type="predicted"/>
<name>A0AAU9XN65_9CNID</name>
<dbReference type="CDD" id="cd00637">
    <property type="entry name" value="7tm_classA_rhodopsin-like"/>
    <property type="match status" value="3"/>
</dbReference>
<comment type="caution">
    <text evidence="13">The sequence shown here is derived from an EMBL/GenBank/DDBJ whole genome shotgun (WGS) entry which is preliminary data.</text>
</comment>
<feature type="transmembrane region" description="Helical" evidence="11">
    <location>
        <begin position="577"/>
        <end position="603"/>
    </location>
</feature>
<accession>A0AAU9XN65</accession>
<evidence type="ECO:0000256" key="3">
    <source>
        <dbReference type="ARBA" id="ARBA00022692"/>
    </source>
</evidence>
<evidence type="ECO:0000313" key="13">
    <source>
        <dbReference type="EMBL" id="CAH3153655.1"/>
    </source>
</evidence>
<keyword evidence="3 11" id="KW-0812">Transmembrane</keyword>
<dbReference type="InterPro" id="IPR000276">
    <property type="entry name" value="GPCR_Rhodpsn"/>
</dbReference>